<dbReference type="STRING" id="6526.A0A2C9K079"/>
<evidence type="ECO:0000256" key="4">
    <source>
        <dbReference type="ARBA" id="ARBA00023136"/>
    </source>
</evidence>
<dbReference type="VEuPathDB" id="VectorBase:BGLAX_034810"/>
<name>A0A2C9K079_BIOGL</name>
<keyword evidence="4 5" id="KW-0472">Membrane</keyword>
<dbReference type="Pfam" id="PF13520">
    <property type="entry name" value="AA_permease_2"/>
    <property type="match status" value="1"/>
</dbReference>
<evidence type="ECO:0008006" key="8">
    <source>
        <dbReference type="Google" id="ProtNLM"/>
    </source>
</evidence>
<comment type="subcellular location">
    <subcellularLocation>
        <location evidence="1">Membrane</location>
        <topology evidence="1">Multi-pass membrane protein</topology>
    </subcellularLocation>
</comment>
<dbReference type="KEGG" id="bgt:106074856"/>
<organism evidence="6 7">
    <name type="scientific">Biomphalaria glabrata</name>
    <name type="common">Bloodfluke planorb</name>
    <name type="synonym">Freshwater snail</name>
    <dbReference type="NCBI Taxonomy" id="6526"/>
    <lineage>
        <taxon>Eukaryota</taxon>
        <taxon>Metazoa</taxon>
        <taxon>Spiralia</taxon>
        <taxon>Lophotrochozoa</taxon>
        <taxon>Mollusca</taxon>
        <taxon>Gastropoda</taxon>
        <taxon>Heterobranchia</taxon>
        <taxon>Euthyneura</taxon>
        <taxon>Panpulmonata</taxon>
        <taxon>Hygrophila</taxon>
        <taxon>Lymnaeoidea</taxon>
        <taxon>Planorbidae</taxon>
        <taxon>Biomphalaria</taxon>
    </lineage>
</organism>
<dbReference type="Proteomes" id="UP000076420">
    <property type="component" value="Unassembled WGS sequence"/>
</dbReference>
<dbReference type="PANTHER" id="PTHR11785:SF528">
    <property type="entry name" value="AMINO ACID TRANSPORTER PROTEIN JHI-21"/>
    <property type="match status" value="1"/>
</dbReference>
<accession>A0A2C9K079</accession>
<dbReference type="EnsemblMetazoa" id="BGLB010905-RB">
    <property type="protein sequence ID" value="BGLB010905-PB"/>
    <property type="gene ID" value="BGLB010905"/>
</dbReference>
<sequence>MNDTYTKAIITIVLLCLLYVSAILTFINCCNVKWATRVQDIFTFTKILALVIIIITGVVKLAMGSTENFEAPFEGSTQEPGRIALAFYSGLFSYSGW</sequence>
<evidence type="ECO:0000256" key="1">
    <source>
        <dbReference type="ARBA" id="ARBA00004141"/>
    </source>
</evidence>
<gene>
    <name evidence="6" type="primary">106074856</name>
</gene>
<dbReference type="InterPro" id="IPR002293">
    <property type="entry name" value="AA/rel_permease1"/>
</dbReference>
<protein>
    <recommendedName>
        <fullName evidence="8">Amino acid permease/ SLC12A domain-containing protein</fullName>
    </recommendedName>
</protein>
<dbReference type="OrthoDB" id="3257095at2759"/>
<evidence type="ECO:0000313" key="7">
    <source>
        <dbReference type="Proteomes" id="UP000076420"/>
    </source>
</evidence>
<dbReference type="AlphaFoldDB" id="A0A2C9K079"/>
<proteinExistence type="predicted"/>
<evidence type="ECO:0000313" key="6">
    <source>
        <dbReference type="EnsemblMetazoa" id="BGLB010905-PB"/>
    </source>
</evidence>
<dbReference type="PANTHER" id="PTHR11785">
    <property type="entry name" value="AMINO ACID TRANSPORTER"/>
    <property type="match status" value="1"/>
</dbReference>
<dbReference type="Gene3D" id="1.20.1740.10">
    <property type="entry name" value="Amino acid/polyamine transporter I"/>
    <property type="match status" value="1"/>
</dbReference>
<dbReference type="GO" id="GO:0015179">
    <property type="term" value="F:L-amino acid transmembrane transporter activity"/>
    <property type="evidence" value="ECO:0007669"/>
    <property type="project" value="TreeGrafter"/>
</dbReference>
<evidence type="ECO:0000256" key="5">
    <source>
        <dbReference type="SAM" id="Phobius"/>
    </source>
</evidence>
<reference evidence="6" key="1">
    <citation type="submission" date="2020-05" db="UniProtKB">
        <authorList>
            <consortium name="EnsemblMetazoa"/>
        </authorList>
    </citation>
    <scope>IDENTIFICATION</scope>
    <source>
        <strain evidence="6">BB02</strain>
    </source>
</reference>
<evidence type="ECO:0000256" key="3">
    <source>
        <dbReference type="ARBA" id="ARBA00022989"/>
    </source>
</evidence>
<dbReference type="VEuPathDB" id="VectorBase:BGLB010905"/>
<keyword evidence="3 5" id="KW-1133">Transmembrane helix</keyword>
<feature type="transmembrane region" description="Helical" evidence="5">
    <location>
        <begin position="6"/>
        <end position="29"/>
    </location>
</feature>
<feature type="transmembrane region" description="Helical" evidence="5">
    <location>
        <begin position="41"/>
        <end position="63"/>
    </location>
</feature>
<dbReference type="InterPro" id="IPR050598">
    <property type="entry name" value="AminoAcid_Transporter"/>
</dbReference>
<evidence type="ECO:0000256" key="2">
    <source>
        <dbReference type="ARBA" id="ARBA00022692"/>
    </source>
</evidence>
<keyword evidence="2 5" id="KW-0812">Transmembrane</keyword>
<dbReference type="GO" id="GO:0016020">
    <property type="term" value="C:membrane"/>
    <property type="evidence" value="ECO:0007669"/>
    <property type="project" value="UniProtKB-SubCell"/>
</dbReference>